<dbReference type="SUPFAM" id="SSF52980">
    <property type="entry name" value="Restriction endonuclease-like"/>
    <property type="match status" value="1"/>
</dbReference>
<dbReference type="EMBL" id="VSLD01000003">
    <property type="protein sequence ID" value="TYC98904.1"/>
    <property type="molecule type" value="Genomic_DNA"/>
</dbReference>
<proteinExistence type="predicted"/>
<dbReference type="Gene3D" id="3.40.960.10">
    <property type="entry name" value="VSR Endonuclease"/>
    <property type="match status" value="1"/>
</dbReference>
<dbReference type="RefSeq" id="WP_148600687.1">
    <property type="nucleotide sequence ID" value="NZ_VSLD01000003.1"/>
</dbReference>
<evidence type="ECO:0000313" key="3">
    <source>
        <dbReference type="Proteomes" id="UP000323410"/>
    </source>
</evidence>
<dbReference type="Pfam" id="PF04480">
    <property type="entry name" value="DUF559"/>
    <property type="match status" value="1"/>
</dbReference>
<dbReference type="Proteomes" id="UP000323410">
    <property type="component" value="Unassembled WGS sequence"/>
</dbReference>
<evidence type="ECO:0000313" key="2">
    <source>
        <dbReference type="EMBL" id="TYC98904.1"/>
    </source>
</evidence>
<evidence type="ECO:0000259" key="1">
    <source>
        <dbReference type="Pfam" id="PF04480"/>
    </source>
</evidence>
<protein>
    <submittedName>
        <fullName evidence="2">DUF559 domain-containing protein</fullName>
    </submittedName>
</protein>
<reference evidence="2 3" key="1">
    <citation type="submission" date="2019-08" db="EMBL/GenBank/DDBJ databases">
        <title>Genone of Arthrobacter echini P9.</title>
        <authorList>
            <person name="Bowman J.P."/>
        </authorList>
    </citation>
    <scope>NUCLEOTIDE SEQUENCE [LARGE SCALE GENOMIC DNA]</scope>
    <source>
        <strain evidence="2 3">P9</strain>
    </source>
</reference>
<dbReference type="InterPro" id="IPR011335">
    <property type="entry name" value="Restrct_endonuc-II-like"/>
</dbReference>
<organism evidence="2 3">
    <name type="scientific">Arthrobacter echini</name>
    <dbReference type="NCBI Taxonomy" id="1529066"/>
    <lineage>
        <taxon>Bacteria</taxon>
        <taxon>Bacillati</taxon>
        <taxon>Actinomycetota</taxon>
        <taxon>Actinomycetes</taxon>
        <taxon>Micrococcales</taxon>
        <taxon>Micrococcaceae</taxon>
        <taxon>Arthrobacter</taxon>
    </lineage>
</organism>
<gene>
    <name evidence="2" type="ORF">FQ377_07770</name>
</gene>
<dbReference type="OrthoDB" id="3234479at2"/>
<comment type="caution">
    <text evidence="2">The sequence shown here is derived from an EMBL/GenBank/DDBJ whole genome shotgun (WGS) entry which is preliminary data.</text>
</comment>
<dbReference type="InterPro" id="IPR007569">
    <property type="entry name" value="DUF559"/>
</dbReference>
<sequence>MTVDPHAEGLLRLHLLRCFSVETARELGLPPHVMRRTAFNRSSRSVRSFAGSAPELSDVVACLSGLVPGTVASHTTAATLWGLPLPRQPLKAPIHLTRPAGAAHPRRQGVVGHVSRLRAADVVTAYGVPLTSPARTWCDLAAQLSLTELVAAGDALLRRPDAPLLPAVIVLPNPLAGLQELTTTLASRSGARGVALARKALPLLRPGVDSAPESRLRLLIVGAGLPEPEVNEWIVDDNGRRISRPDLQYRAHRLALEYEGEHHLTDARQWAHDIERDERLQALGWAVLRFTKIHLGSRRQEAVARIRRALGSRGPA</sequence>
<feature type="domain" description="DUF559" evidence="1">
    <location>
        <begin position="249"/>
        <end position="309"/>
    </location>
</feature>
<dbReference type="AlphaFoldDB" id="A0A5D0XR03"/>
<accession>A0A5D0XR03</accession>
<name>A0A5D0XR03_9MICC</name>
<keyword evidence="3" id="KW-1185">Reference proteome</keyword>